<keyword evidence="13" id="KW-1185">Reference proteome</keyword>
<dbReference type="OrthoDB" id="9808022at2"/>
<dbReference type="SFLD" id="SFLDG01082">
    <property type="entry name" value="B12-binding_domain_containing"/>
    <property type="match status" value="1"/>
</dbReference>
<proteinExistence type="inferred from homology"/>
<keyword evidence="10" id="KW-0004">4Fe-4S</keyword>
<dbReference type="SUPFAM" id="SSF102114">
    <property type="entry name" value="Radical SAM enzymes"/>
    <property type="match status" value="1"/>
</dbReference>
<keyword evidence="5 10" id="KW-0949">S-adenosyl-L-methionine</keyword>
<evidence type="ECO:0000313" key="13">
    <source>
        <dbReference type="Proteomes" id="UP000193450"/>
    </source>
</evidence>
<dbReference type="Pfam" id="PF06969">
    <property type="entry name" value="HemN_C"/>
    <property type="match status" value="1"/>
</dbReference>
<dbReference type="InterPro" id="IPR013785">
    <property type="entry name" value="Aldolase_TIM"/>
</dbReference>
<dbReference type="InterPro" id="IPR006638">
    <property type="entry name" value="Elp3/MiaA/NifB-like_rSAM"/>
</dbReference>
<evidence type="ECO:0000256" key="2">
    <source>
        <dbReference type="ARBA" id="ARBA00006100"/>
    </source>
</evidence>
<dbReference type="InterPro" id="IPR034505">
    <property type="entry name" value="Coproporphyrinogen-III_oxidase"/>
</dbReference>
<gene>
    <name evidence="12" type="ORF">BST96_05785</name>
</gene>
<dbReference type="GO" id="GO:0004109">
    <property type="term" value="F:coproporphyrinogen oxidase activity"/>
    <property type="evidence" value="ECO:0007669"/>
    <property type="project" value="InterPro"/>
</dbReference>
<dbReference type="InterPro" id="IPR010723">
    <property type="entry name" value="HemN_C"/>
</dbReference>
<keyword evidence="4 10" id="KW-0349">Heme</keyword>
<dbReference type="PANTHER" id="PTHR13932">
    <property type="entry name" value="COPROPORPHYRINIGEN III OXIDASE"/>
    <property type="match status" value="1"/>
</dbReference>
<comment type="subcellular location">
    <subcellularLocation>
        <location evidence="10">Cytoplasm</location>
    </subcellularLocation>
</comment>
<dbReference type="InterPro" id="IPR058240">
    <property type="entry name" value="rSAM_sf"/>
</dbReference>
<organism evidence="12 13">
    <name type="scientific">Oceanicoccus sagamiensis</name>
    <dbReference type="NCBI Taxonomy" id="716816"/>
    <lineage>
        <taxon>Bacteria</taxon>
        <taxon>Pseudomonadati</taxon>
        <taxon>Pseudomonadota</taxon>
        <taxon>Gammaproteobacteria</taxon>
        <taxon>Cellvibrionales</taxon>
        <taxon>Spongiibacteraceae</taxon>
        <taxon>Oceanicoccus</taxon>
    </lineage>
</organism>
<dbReference type="RefSeq" id="WP_085757784.1">
    <property type="nucleotide sequence ID" value="NZ_CP019343.1"/>
</dbReference>
<reference evidence="12 13" key="1">
    <citation type="submission" date="2016-11" db="EMBL/GenBank/DDBJ databases">
        <title>Trade-off between light-utilization and light-protection in marine flavobacteria.</title>
        <authorList>
            <person name="Kumagai Y."/>
        </authorList>
    </citation>
    <scope>NUCLEOTIDE SEQUENCE [LARGE SCALE GENOMIC DNA]</scope>
    <source>
        <strain evidence="12 13">NBRC 107125</strain>
    </source>
</reference>
<evidence type="ECO:0000256" key="10">
    <source>
        <dbReference type="RuleBase" id="RU364116"/>
    </source>
</evidence>
<evidence type="ECO:0000256" key="1">
    <source>
        <dbReference type="ARBA" id="ARBA00001966"/>
    </source>
</evidence>
<dbReference type="Pfam" id="PF04055">
    <property type="entry name" value="Radical_SAM"/>
    <property type="match status" value="1"/>
</dbReference>
<keyword evidence="10" id="KW-0963">Cytoplasm</keyword>
<evidence type="ECO:0000256" key="7">
    <source>
        <dbReference type="ARBA" id="ARBA00023004"/>
    </source>
</evidence>
<evidence type="ECO:0000256" key="5">
    <source>
        <dbReference type="ARBA" id="ARBA00022691"/>
    </source>
</evidence>
<dbReference type="PROSITE" id="PS51918">
    <property type="entry name" value="RADICAL_SAM"/>
    <property type="match status" value="1"/>
</dbReference>
<dbReference type="Gene3D" id="3.20.20.70">
    <property type="entry name" value="Aldolase class I"/>
    <property type="match status" value="1"/>
</dbReference>
<evidence type="ECO:0000256" key="4">
    <source>
        <dbReference type="ARBA" id="ARBA00022617"/>
    </source>
</evidence>
<comment type="function">
    <text evidence="10">Probably acts as a heme chaperone, transferring heme to an unknown acceptor. Binds one molecule of heme per monomer, possibly covalently. Binds 1 [4Fe-4S] cluster. The cluster is coordinated with 3 cysteines and an exchangeable S-adenosyl-L-methionine.</text>
</comment>
<evidence type="ECO:0000259" key="11">
    <source>
        <dbReference type="PROSITE" id="PS51918"/>
    </source>
</evidence>
<sequence>MIELPPLSLYIHIPWCIRKCPYCDFNSHTSDAIPELDYARALIADLEQELSLVQNRQLHSIFFGGGTPSLFSATTIEYILNEVAKRIPFSADIEITLEANPGTVEQEKFSGYAAAGVNRLSIGVQSFNPDHLKSLGRIHNNTEAIKAAATAKQAGIDNVNIDLMHGLPQQNQQQALDDIQQAIDLEPSHISWYQLTIEPNTAFYNTPPTLPSDDKLADIQYAGEQHLQQHAYYQYEISAYSLQGKQSQHNINYWSFGDYIGIGAGAHGKQTDIAQQTILRRWKTRAPKDFLNAKKAFMAGERILEQQEIPLEFMMNSLRLNQGFTPQMFEHRTGLSLDVITAQLNALTQRGLLEKTGDDIYPTAVGRRFLNTLLEAF</sequence>
<keyword evidence="6 10" id="KW-0479">Metal-binding</keyword>
<protein>
    <recommendedName>
        <fullName evidence="3 10">Heme chaperone HemW</fullName>
    </recommendedName>
</protein>
<evidence type="ECO:0000256" key="3">
    <source>
        <dbReference type="ARBA" id="ARBA00017228"/>
    </source>
</evidence>
<dbReference type="GO" id="GO:0005737">
    <property type="term" value="C:cytoplasm"/>
    <property type="evidence" value="ECO:0007669"/>
    <property type="project" value="UniProtKB-SubCell"/>
</dbReference>
<feature type="domain" description="Radical SAM core" evidence="11">
    <location>
        <begin position="1"/>
        <end position="236"/>
    </location>
</feature>
<dbReference type="GO" id="GO:0006779">
    <property type="term" value="P:porphyrin-containing compound biosynthetic process"/>
    <property type="evidence" value="ECO:0007669"/>
    <property type="project" value="InterPro"/>
</dbReference>
<dbReference type="AlphaFoldDB" id="A0A1X9N6D8"/>
<comment type="cofactor">
    <cofactor evidence="1">
        <name>[4Fe-4S] cluster</name>
        <dbReference type="ChEBI" id="CHEBI:49883"/>
    </cofactor>
</comment>
<dbReference type="SMART" id="SM00729">
    <property type="entry name" value="Elp3"/>
    <property type="match status" value="1"/>
</dbReference>
<keyword evidence="9 10" id="KW-0143">Chaperone</keyword>
<dbReference type="SFLD" id="SFLDF00288">
    <property type="entry name" value="HemN-like__clustered_with_nucl"/>
    <property type="match status" value="1"/>
</dbReference>
<dbReference type="Proteomes" id="UP000193450">
    <property type="component" value="Chromosome"/>
</dbReference>
<dbReference type="NCBIfam" id="TIGR00539">
    <property type="entry name" value="hemN_rel"/>
    <property type="match status" value="1"/>
</dbReference>
<keyword evidence="7 10" id="KW-0408">Iron</keyword>
<dbReference type="GO" id="GO:0051539">
    <property type="term" value="F:4 iron, 4 sulfur cluster binding"/>
    <property type="evidence" value="ECO:0007669"/>
    <property type="project" value="UniProtKB-UniRule"/>
</dbReference>
<name>A0A1X9N6D8_9GAMM</name>
<dbReference type="InterPro" id="IPR004559">
    <property type="entry name" value="HemW-like"/>
</dbReference>
<keyword evidence="8 10" id="KW-0411">Iron-sulfur</keyword>
<dbReference type="GO" id="GO:0046872">
    <property type="term" value="F:metal ion binding"/>
    <property type="evidence" value="ECO:0007669"/>
    <property type="project" value="UniProtKB-UniRule"/>
</dbReference>
<dbReference type="SFLD" id="SFLDS00029">
    <property type="entry name" value="Radical_SAM"/>
    <property type="match status" value="1"/>
</dbReference>
<dbReference type="SFLD" id="SFLDF00562">
    <property type="entry name" value="HemN-like__clustered_with_heat"/>
    <property type="match status" value="1"/>
</dbReference>
<evidence type="ECO:0000256" key="6">
    <source>
        <dbReference type="ARBA" id="ARBA00022723"/>
    </source>
</evidence>
<dbReference type="EMBL" id="CP019343">
    <property type="protein sequence ID" value="ARN73670.1"/>
    <property type="molecule type" value="Genomic_DNA"/>
</dbReference>
<dbReference type="KEGG" id="osg:BST96_05785"/>
<dbReference type="CDD" id="cd01335">
    <property type="entry name" value="Radical_SAM"/>
    <property type="match status" value="1"/>
</dbReference>
<dbReference type="PANTHER" id="PTHR13932:SF5">
    <property type="entry name" value="RADICAL S-ADENOSYL METHIONINE DOMAIN-CONTAINING PROTEIN 1, MITOCHONDRIAL"/>
    <property type="match status" value="1"/>
</dbReference>
<evidence type="ECO:0000313" key="12">
    <source>
        <dbReference type="EMBL" id="ARN73670.1"/>
    </source>
</evidence>
<evidence type="ECO:0000256" key="9">
    <source>
        <dbReference type="ARBA" id="ARBA00023186"/>
    </source>
</evidence>
<evidence type="ECO:0000256" key="8">
    <source>
        <dbReference type="ARBA" id="ARBA00023014"/>
    </source>
</evidence>
<dbReference type="STRING" id="716816.BST96_05785"/>
<comment type="similarity">
    <text evidence="2">Belongs to the anaerobic coproporphyrinogen-III oxidase family. HemW subfamily.</text>
</comment>
<dbReference type="InterPro" id="IPR007197">
    <property type="entry name" value="rSAM"/>
</dbReference>
<accession>A0A1X9N6D8</accession>
<dbReference type="SFLD" id="SFLDG01065">
    <property type="entry name" value="anaerobic_coproporphyrinogen-I"/>
    <property type="match status" value="1"/>
</dbReference>